<gene>
    <name evidence="1" type="ORF">FOA19_02455</name>
</gene>
<dbReference type="EMBL" id="VKKY01000001">
    <property type="protein sequence ID" value="KAA3439566.1"/>
    <property type="molecule type" value="Genomic_DNA"/>
</dbReference>
<dbReference type="RefSeq" id="WP_149089209.1">
    <property type="nucleotide sequence ID" value="NZ_VKKY01000001.1"/>
</dbReference>
<reference evidence="1 2" key="1">
    <citation type="submission" date="2019-07" db="EMBL/GenBank/DDBJ databases">
        <title>Rufibacter sp. nov., isolated from lake sediment.</title>
        <authorList>
            <person name="Qu J.-H."/>
        </authorList>
    </citation>
    <scope>NUCLEOTIDE SEQUENCE [LARGE SCALE GENOMIC DNA]</scope>
    <source>
        <strain evidence="1 2">NBS58-1</strain>
    </source>
</reference>
<comment type="caution">
    <text evidence="1">The sequence shown here is derived from an EMBL/GenBank/DDBJ whole genome shotgun (WGS) entry which is preliminary data.</text>
</comment>
<sequence length="147" mass="16293">MEAEKTQRELAKEWLGFVLQGWGKQLKKLKIHSSGELERSFEGAVIAAANGDLLKVKIAYAWYGAMVDMGVGRGTKLGEQKSNATSRRLIGRVLGNQRKPKRWYSEGRDSIGHQVNQLSYLIGVNASLQAAERLVPGSKNEQIVINL</sequence>
<dbReference type="AlphaFoldDB" id="A0A5B6THU4"/>
<accession>A0A5B6THU4</accession>
<name>A0A5B6THU4_9BACT</name>
<evidence type="ECO:0000313" key="2">
    <source>
        <dbReference type="Proteomes" id="UP000324133"/>
    </source>
</evidence>
<dbReference type="OrthoDB" id="799931at2"/>
<evidence type="ECO:0000313" key="1">
    <source>
        <dbReference type="EMBL" id="KAA3439566.1"/>
    </source>
</evidence>
<organism evidence="1 2">
    <name type="scientific">Rufibacter hautae</name>
    <dbReference type="NCBI Taxonomy" id="2595005"/>
    <lineage>
        <taxon>Bacteria</taxon>
        <taxon>Pseudomonadati</taxon>
        <taxon>Bacteroidota</taxon>
        <taxon>Cytophagia</taxon>
        <taxon>Cytophagales</taxon>
        <taxon>Hymenobacteraceae</taxon>
        <taxon>Rufibacter</taxon>
    </lineage>
</organism>
<proteinExistence type="predicted"/>
<protein>
    <submittedName>
        <fullName evidence="1">Uncharacterized protein</fullName>
    </submittedName>
</protein>
<keyword evidence="2" id="KW-1185">Reference proteome</keyword>
<dbReference type="Proteomes" id="UP000324133">
    <property type="component" value="Unassembled WGS sequence"/>
</dbReference>